<dbReference type="OrthoDB" id="5125733at2759"/>
<protein>
    <submittedName>
        <fullName evidence="3">Heterokaryon incompatibility protein-domain-containing protein</fullName>
    </submittedName>
</protein>
<evidence type="ECO:0000313" key="3">
    <source>
        <dbReference type="EMBL" id="KAH7140863.1"/>
    </source>
</evidence>
<reference evidence="3" key="1">
    <citation type="journal article" date="2021" name="Nat. Commun.">
        <title>Genetic determinants of endophytism in the Arabidopsis root mycobiome.</title>
        <authorList>
            <person name="Mesny F."/>
            <person name="Miyauchi S."/>
            <person name="Thiergart T."/>
            <person name="Pickel B."/>
            <person name="Atanasova L."/>
            <person name="Karlsson M."/>
            <person name="Huettel B."/>
            <person name="Barry K.W."/>
            <person name="Haridas S."/>
            <person name="Chen C."/>
            <person name="Bauer D."/>
            <person name="Andreopoulos W."/>
            <person name="Pangilinan J."/>
            <person name="LaButti K."/>
            <person name="Riley R."/>
            <person name="Lipzen A."/>
            <person name="Clum A."/>
            <person name="Drula E."/>
            <person name="Henrissat B."/>
            <person name="Kohler A."/>
            <person name="Grigoriev I.V."/>
            <person name="Martin F.M."/>
            <person name="Hacquard S."/>
        </authorList>
    </citation>
    <scope>NUCLEOTIDE SEQUENCE</scope>
    <source>
        <strain evidence="3">MPI-CAGE-AT-0147</strain>
    </source>
</reference>
<dbReference type="Proteomes" id="UP000738349">
    <property type="component" value="Unassembled WGS sequence"/>
</dbReference>
<gene>
    <name evidence="3" type="ORF">EDB81DRAFT_948625</name>
</gene>
<dbReference type="EMBL" id="JAGMUV010000011">
    <property type="protein sequence ID" value="KAH7140863.1"/>
    <property type="molecule type" value="Genomic_DNA"/>
</dbReference>
<dbReference type="InterPro" id="IPR010730">
    <property type="entry name" value="HET"/>
</dbReference>
<proteinExistence type="predicted"/>
<dbReference type="PANTHER" id="PTHR33112">
    <property type="entry name" value="DOMAIN PROTEIN, PUTATIVE-RELATED"/>
    <property type="match status" value="1"/>
</dbReference>
<comment type="caution">
    <text evidence="3">The sequence shown here is derived from an EMBL/GenBank/DDBJ whole genome shotgun (WGS) entry which is preliminary data.</text>
</comment>
<evidence type="ECO:0000259" key="2">
    <source>
        <dbReference type="Pfam" id="PF06985"/>
    </source>
</evidence>
<feature type="compositionally biased region" description="Polar residues" evidence="1">
    <location>
        <begin position="1"/>
        <end position="12"/>
    </location>
</feature>
<sequence length="729" mass="81897">MSDQKPASSQEAGNGGLKRKRSVRNDGAINGESDIDIRGSTINSDDGDWKDYTGGPRRRMRRKDIVWPDCASQSTKCCVTCNAMMGTVEGLYELLHPRGYKHLSWYELQVTASQGCALCQSIWEVTEHADWDYNEENGWVVRDEIRITGSFTQLMEDAKSLIEAQEGHIPKGHPLEGRLLNEIEVHIPLDRRLARPLYEEGEVWHLVAFDANPASRVISGRRECKDLTSKAAAEIVQWLNECQDKHSSCPRRRHHALPRRVIDLGSRTLRLRQSDPDEKAPYAALSYCWGGVAQLTTMAANLNDHLQAIDVASLPKTIRDAVEVCRAIGMRYLWVDALCIVQDDNNDKLDQIASMGLIYKNSTVTIVAASAEKVTDGFLGNAKPEGPHIQLPLYVDDTTTGTVYLRIKDGTQTYSAEEPIFQRGWTYQELLLSPRCVIFDASQIMLKCLTDNFRPLFQTYVDVQVDAPELPPGVFGMADENLAGRSSRESRERYFKNTQDRIWKAVVHDYSERDMSCFSDRLPALAGIATELAAVWDDVYLAGFWERTILQHLAWYRTQRKYRCNGIGAIQQKDLFDGVVDVSRHTGGPTWSWATAPYPVTIDDLDKPDPQLLGSHVQLVSPRSPFGQVRSASIVLEAKALNAAAALGPAIKFQTEYTISHHDGILLDFEEHKPAIERCRLVYLGCHSSRKMFLVVEPTGVGEYRRVGFAGFKDLPSLDAARREVVIIQ</sequence>
<feature type="domain" description="Heterokaryon incompatibility" evidence="2">
    <location>
        <begin position="282"/>
        <end position="429"/>
    </location>
</feature>
<organism evidence="3 4">
    <name type="scientific">Dactylonectria macrodidyma</name>
    <dbReference type="NCBI Taxonomy" id="307937"/>
    <lineage>
        <taxon>Eukaryota</taxon>
        <taxon>Fungi</taxon>
        <taxon>Dikarya</taxon>
        <taxon>Ascomycota</taxon>
        <taxon>Pezizomycotina</taxon>
        <taxon>Sordariomycetes</taxon>
        <taxon>Hypocreomycetidae</taxon>
        <taxon>Hypocreales</taxon>
        <taxon>Nectriaceae</taxon>
        <taxon>Dactylonectria</taxon>
    </lineage>
</organism>
<evidence type="ECO:0000256" key="1">
    <source>
        <dbReference type="SAM" id="MobiDB-lite"/>
    </source>
</evidence>
<accession>A0A9P9ENG3</accession>
<feature type="region of interest" description="Disordered" evidence="1">
    <location>
        <begin position="1"/>
        <end position="55"/>
    </location>
</feature>
<name>A0A9P9ENG3_9HYPO</name>
<dbReference type="Pfam" id="PF06985">
    <property type="entry name" value="HET"/>
    <property type="match status" value="1"/>
</dbReference>
<dbReference type="AlphaFoldDB" id="A0A9P9ENG3"/>
<keyword evidence="4" id="KW-1185">Reference proteome</keyword>
<dbReference type="PANTHER" id="PTHR33112:SF10">
    <property type="entry name" value="TOL"/>
    <property type="match status" value="1"/>
</dbReference>
<evidence type="ECO:0000313" key="4">
    <source>
        <dbReference type="Proteomes" id="UP000738349"/>
    </source>
</evidence>